<dbReference type="SUPFAM" id="SSF46894">
    <property type="entry name" value="C-terminal effector domain of the bipartite response regulators"/>
    <property type="match status" value="1"/>
</dbReference>
<dbReference type="InterPro" id="IPR001867">
    <property type="entry name" value="OmpR/PhoB-type_DNA-bd"/>
</dbReference>
<evidence type="ECO:0000256" key="1">
    <source>
        <dbReference type="ARBA" id="ARBA00022553"/>
    </source>
</evidence>
<dbReference type="InterPro" id="IPR016032">
    <property type="entry name" value="Sig_transdc_resp-reg_C-effctor"/>
</dbReference>
<evidence type="ECO:0000256" key="5">
    <source>
        <dbReference type="ARBA" id="ARBA00023163"/>
    </source>
</evidence>
<dbReference type="CDD" id="cd00383">
    <property type="entry name" value="trans_reg_C"/>
    <property type="match status" value="1"/>
</dbReference>
<keyword evidence="4 7" id="KW-0238">DNA-binding</keyword>
<protein>
    <submittedName>
        <fullName evidence="10">Transcriptional regulator</fullName>
    </submittedName>
</protein>
<keyword evidence="5" id="KW-0804">Transcription</keyword>
<dbReference type="Gene3D" id="1.10.10.10">
    <property type="entry name" value="Winged helix-like DNA-binding domain superfamily/Winged helix DNA-binding domain"/>
    <property type="match status" value="1"/>
</dbReference>
<dbReference type="SMART" id="SM00448">
    <property type="entry name" value="REC"/>
    <property type="match status" value="1"/>
</dbReference>
<dbReference type="InterPro" id="IPR036388">
    <property type="entry name" value="WH-like_DNA-bd_sf"/>
</dbReference>
<dbReference type="KEGG" id="kps:KPNJ2_01806"/>
<dbReference type="Pfam" id="PF00072">
    <property type="entry name" value="Response_reg"/>
    <property type="match status" value="1"/>
</dbReference>
<feature type="DNA-binding region" description="OmpR/PhoB-type" evidence="7">
    <location>
        <begin position="160"/>
        <end position="259"/>
    </location>
</feature>
<proteinExistence type="predicted"/>
<dbReference type="PROSITE" id="PS51755">
    <property type="entry name" value="OMPR_PHOB"/>
    <property type="match status" value="1"/>
</dbReference>
<evidence type="ECO:0000256" key="7">
    <source>
        <dbReference type="PROSITE-ProRule" id="PRU01091"/>
    </source>
</evidence>
<dbReference type="EMBL" id="CP006918">
    <property type="protein sequence ID" value="AHM78586.1"/>
    <property type="molecule type" value="Genomic_DNA"/>
</dbReference>
<evidence type="ECO:0000256" key="3">
    <source>
        <dbReference type="ARBA" id="ARBA00023015"/>
    </source>
</evidence>
<accession>W8VFM8</accession>
<dbReference type="GO" id="GO:0000976">
    <property type="term" value="F:transcription cis-regulatory region binding"/>
    <property type="evidence" value="ECO:0007669"/>
    <property type="project" value="TreeGrafter"/>
</dbReference>
<dbReference type="HOGENOM" id="CLU_000445_30_4_6"/>
<dbReference type="PATRIC" id="fig|1420013.3.peg.1723"/>
<dbReference type="GO" id="GO:0005829">
    <property type="term" value="C:cytosol"/>
    <property type="evidence" value="ECO:0007669"/>
    <property type="project" value="TreeGrafter"/>
</dbReference>
<organism evidence="10 11">
    <name type="scientific">Klebsiella pneumoniae 30684/NJST258_2</name>
    <dbReference type="NCBI Taxonomy" id="1420013"/>
    <lineage>
        <taxon>Bacteria</taxon>
        <taxon>Pseudomonadati</taxon>
        <taxon>Pseudomonadota</taxon>
        <taxon>Gammaproteobacteria</taxon>
        <taxon>Enterobacterales</taxon>
        <taxon>Enterobacteriaceae</taxon>
        <taxon>Klebsiella/Raoultella group</taxon>
        <taxon>Klebsiella</taxon>
        <taxon>Klebsiella pneumoniae complex</taxon>
    </lineage>
</organism>
<dbReference type="SUPFAM" id="SSF52172">
    <property type="entry name" value="CheY-like"/>
    <property type="match status" value="1"/>
</dbReference>
<feature type="domain" description="Response regulatory" evidence="8">
    <location>
        <begin position="30"/>
        <end position="143"/>
    </location>
</feature>
<evidence type="ECO:0000256" key="4">
    <source>
        <dbReference type="ARBA" id="ARBA00023125"/>
    </source>
</evidence>
<evidence type="ECO:0000259" key="8">
    <source>
        <dbReference type="PROSITE" id="PS50110"/>
    </source>
</evidence>
<dbReference type="InterPro" id="IPR039420">
    <property type="entry name" value="WalR-like"/>
</dbReference>
<dbReference type="GO" id="GO:0032993">
    <property type="term" value="C:protein-DNA complex"/>
    <property type="evidence" value="ECO:0007669"/>
    <property type="project" value="TreeGrafter"/>
</dbReference>
<keyword evidence="2" id="KW-0902">Two-component regulatory system</keyword>
<name>W8VFM8_KLEPN</name>
<dbReference type="GO" id="GO:0006355">
    <property type="term" value="P:regulation of DNA-templated transcription"/>
    <property type="evidence" value="ECO:0007669"/>
    <property type="project" value="InterPro"/>
</dbReference>
<evidence type="ECO:0000313" key="11">
    <source>
        <dbReference type="Proteomes" id="UP000019586"/>
    </source>
</evidence>
<dbReference type="SMART" id="SM00862">
    <property type="entry name" value="Trans_reg_C"/>
    <property type="match status" value="1"/>
</dbReference>
<dbReference type="PROSITE" id="PS50110">
    <property type="entry name" value="RESPONSE_REGULATORY"/>
    <property type="match status" value="1"/>
</dbReference>
<evidence type="ECO:0000256" key="2">
    <source>
        <dbReference type="ARBA" id="ARBA00023012"/>
    </source>
</evidence>
<keyword evidence="3" id="KW-0805">Transcription regulation</keyword>
<dbReference type="AlphaFoldDB" id="W8VFM8"/>
<dbReference type="Pfam" id="PF00486">
    <property type="entry name" value="Trans_reg_C"/>
    <property type="match status" value="1"/>
</dbReference>
<dbReference type="GO" id="GO:0000156">
    <property type="term" value="F:phosphorelay response regulator activity"/>
    <property type="evidence" value="ECO:0007669"/>
    <property type="project" value="TreeGrafter"/>
</dbReference>
<keyword evidence="1 6" id="KW-0597">Phosphoprotein</keyword>
<dbReference type="InterPro" id="IPR001789">
    <property type="entry name" value="Sig_transdc_resp-reg_receiver"/>
</dbReference>
<dbReference type="InterPro" id="IPR011006">
    <property type="entry name" value="CheY-like_superfamily"/>
</dbReference>
<feature type="domain" description="OmpR/PhoB-type" evidence="9">
    <location>
        <begin position="160"/>
        <end position="259"/>
    </location>
</feature>
<gene>
    <name evidence="10" type="ORF">KPNJ2_01806</name>
</gene>
<evidence type="ECO:0000313" key="10">
    <source>
        <dbReference type="EMBL" id="AHM78586.1"/>
    </source>
</evidence>
<reference evidence="10 11" key="1">
    <citation type="journal article" date="2014" name="Proc. Natl. Acad. Sci. U.S.A.">
        <title>Molecular dissection of the evolution of carbapenem-resistant multilocus sequence type 258 Klebsiella pneumoniae.</title>
        <authorList>
            <person name="Deleo F.R."/>
            <person name="Chen L."/>
            <person name="Porcella S.F."/>
            <person name="Martens C.A."/>
            <person name="Kobayashi S.D."/>
            <person name="Porter A.R."/>
            <person name="Chavda K.D."/>
            <person name="Jacobs M.R."/>
            <person name="Mathema B."/>
            <person name="Olsen R.J."/>
            <person name="Bonomo R.A."/>
            <person name="Musser J.M."/>
            <person name="Kreiswirth B.N."/>
        </authorList>
    </citation>
    <scope>NUCLEOTIDE SEQUENCE [LARGE SCALE GENOMIC DNA]</scope>
    <source>
        <strain evidence="10">30684/NJST258_2</strain>
    </source>
</reference>
<evidence type="ECO:0000259" key="9">
    <source>
        <dbReference type="PROSITE" id="PS51755"/>
    </source>
</evidence>
<sequence length="259" mass="28978">MAGRAWPGRLHLYSHPPHGCLRGERRMALRLAIIEDNADLLDELLAWLGYRGFEVWGTRSAEAFWRQLHSHPVDIVLVDIGLPGEDGFSVLNYLHELGHYGLVVVSARGQQQDKLQALSLGADAYLIKPVNFAHLAETLTALGARLRQDRPAAPPAEAIGTPPAVSPGSWRLQEDKLISPDARTLELTQQEYRLVELLMRNRNEVCSKLDLHACLFSHESEPDLHRIDVVVSRLRHKARQQGIHLPVRAIFGKGLAFIS</sequence>
<feature type="modified residue" description="4-aspartylphosphate" evidence="6">
    <location>
        <position position="79"/>
    </location>
</feature>
<evidence type="ECO:0000256" key="6">
    <source>
        <dbReference type="PROSITE-ProRule" id="PRU00169"/>
    </source>
</evidence>
<dbReference type="PANTHER" id="PTHR48111">
    <property type="entry name" value="REGULATOR OF RPOS"/>
    <property type="match status" value="1"/>
</dbReference>
<dbReference type="Gene3D" id="3.40.50.2300">
    <property type="match status" value="1"/>
</dbReference>
<dbReference type="Proteomes" id="UP000019586">
    <property type="component" value="Chromosome"/>
</dbReference>
<dbReference type="PANTHER" id="PTHR48111:SF1">
    <property type="entry name" value="TWO-COMPONENT RESPONSE REGULATOR ORR33"/>
    <property type="match status" value="1"/>
</dbReference>